<dbReference type="Proteomes" id="UP000807115">
    <property type="component" value="Chromosome 3"/>
</dbReference>
<dbReference type="InterPro" id="IPR014729">
    <property type="entry name" value="Rossmann-like_a/b/a_fold"/>
</dbReference>
<sequence>MSPARPLAHLVHTARYRCHLGVFPCSLHISMSVEWDASIDLLVGIVPLVAPELIKSMQEQQRQFTQALLDKVRAIYAEHGVAVGTIVEVGDAKEVICEAAEMKNVICWFLEATVVGQYKGCLLGASVTTV</sequence>
<evidence type="ECO:0000313" key="2">
    <source>
        <dbReference type="Proteomes" id="UP000807115"/>
    </source>
</evidence>
<dbReference type="SUPFAM" id="SSF52402">
    <property type="entry name" value="Adenine nucleotide alpha hydrolases-like"/>
    <property type="match status" value="1"/>
</dbReference>
<proteinExistence type="predicted"/>
<name>A0A921RFE3_SORBI</name>
<gene>
    <name evidence="1" type="ORF">BDA96_03G272200</name>
</gene>
<dbReference type="PANTHER" id="PTHR31964">
    <property type="entry name" value="ADENINE NUCLEOTIDE ALPHA HYDROLASES-LIKE SUPERFAMILY PROTEIN"/>
    <property type="match status" value="1"/>
</dbReference>
<organism evidence="1 2">
    <name type="scientific">Sorghum bicolor</name>
    <name type="common">Sorghum</name>
    <name type="synonym">Sorghum vulgare</name>
    <dbReference type="NCBI Taxonomy" id="4558"/>
    <lineage>
        <taxon>Eukaryota</taxon>
        <taxon>Viridiplantae</taxon>
        <taxon>Streptophyta</taxon>
        <taxon>Embryophyta</taxon>
        <taxon>Tracheophyta</taxon>
        <taxon>Spermatophyta</taxon>
        <taxon>Magnoliopsida</taxon>
        <taxon>Liliopsida</taxon>
        <taxon>Poales</taxon>
        <taxon>Poaceae</taxon>
        <taxon>PACMAD clade</taxon>
        <taxon>Panicoideae</taxon>
        <taxon>Andropogonodae</taxon>
        <taxon>Andropogoneae</taxon>
        <taxon>Sorghinae</taxon>
        <taxon>Sorghum</taxon>
    </lineage>
</organism>
<accession>A0A921RFE3</accession>
<reference evidence="1" key="2">
    <citation type="submission" date="2020-10" db="EMBL/GenBank/DDBJ databases">
        <authorList>
            <person name="Cooper E.A."/>
            <person name="Brenton Z.W."/>
            <person name="Flinn B.S."/>
            <person name="Jenkins J."/>
            <person name="Shu S."/>
            <person name="Flowers D."/>
            <person name="Luo F."/>
            <person name="Wang Y."/>
            <person name="Xia P."/>
            <person name="Barry K."/>
            <person name="Daum C."/>
            <person name="Lipzen A."/>
            <person name="Yoshinaga Y."/>
            <person name="Schmutz J."/>
            <person name="Saski C."/>
            <person name="Vermerris W."/>
            <person name="Kresovich S."/>
        </authorList>
    </citation>
    <scope>NUCLEOTIDE SEQUENCE</scope>
</reference>
<protein>
    <submittedName>
        <fullName evidence="1">Uncharacterized protein</fullName>
    </submittedName>
</protein>
<dbReference type="Gene3D" id="3.40.50.620">
    <property type="entry name" value="HUPs"/>
    <property type="match status" value="1"/>
</dbReference>
<evidence type="ECO:0000313" key="1">
    <source>
        <dbReference type="EMBL" id="KAG0538849.1"/>
    </source>
</evidence>
<comment type="caution">
    <text evidence="1">The sequence shown here is derived from an EMBL/GenBank/DDBJ whole genome shotgun (WGS) entry which is preliminary data.</text>
</comment>
<dbReference type="AlphaFoldDB" id="A0A921RFE3"/>
<reference evidence="1" key="1">
    <citation type="journal article" date="2019" name="BMC Genomics">
        <title>A new reference genome for Sorghum bicolor reveals high levels of sequence similarity between sweet and grain genotypes: implications for the genetics of sugar metabolism.</title>
        <authorList>
            <person name="Cooper E.A."/>
            <person name="Brenton Z.W."/>
            <person name="Flinn B.S."/>
            <person name="Jenkins J."/>
            <person name="Shu S."/>
            <person name="Flowers D."/>
            <person name="Luo F."/>
            <person name="Wang Y."/>
            <person name="Xia P."/>
            <person name="Barry K."/>
            <person name="Daum C."/>
            <person name="Lipzen A."/>
            <person name="Yoshinaga Y."/>
            <person name="Schmutz J."/>
            <person name="Saski C."/>
            <person name="Vermerris W."/>
            <person name="Kresovich S."/>
        </authorList>
    </citation>
    <scope>NUCLEOTIDE SEQUENCE</scope>
</reference>
<dbReference type="PANTHER" id="PTHR31964:SF113">
    <property type="entry name" value="USPA DOMAIN-CONTAINING PROTEIN"/>
    <property type="match status" value="1"/>
</dbReference>
<dbReference type="EMBL" id="CM027682">
    <property type="protein sequence ID" value="KAG0538849.1"/>
    <property type="molecule type" value="Genomic_DNA"/>
</dbReference>